<reference evidence="1" key="2">
    <citation type="submission" date="2021-04" db="EMBL/GenBank/DDBJ databases">
        <authorList>
            <person name="Gilroy R."/>
        </authorList>
    </citation>
    <scope>NUCLEOTIDE SEQUENCE</scope>
    <source>
        <strain evidence="1">5032</strain>
    </source>
</reference>
<organism evidence="1 2">
    <name type="scientific">Candidatus Desulfovibrio intestinavium</name>
    <dbReference type="NCBI Taxonomy" id="2838534"/>
    <lineage>
        <taxon>Bacteria</taxon>
        <taxon>Pseudomonadati</taxon>
        <taxon>Thermodesulfobacteriota</taxon>
        <taxon>Desulfovibrionia</taxon>
        <taxon>Desulfovibrionales</taxon>
        <taxon>Desulfovibrionaceae</taxon>
        <taxon>Desulfovibrio</taxon>
    </lineage>
</organism>
<evidence type="ECO:0000313" key="1">
    <source>
        <dbReference type="EMBL" id="HJA78463.1"/>
    </source>
</evidence>
<dbReference type="AlphaFoldDB" id="A0A9D2KPZ8"/>
<gene>
    <name evidence="1" type="ORF">H9784_02665</name>
</gene>
<name>A0A9D2KPZ8_9BACT</name>
<accession>A0A9D2KPZ8</accession>
<evidence type="ECO:0000313" key="2">
    <source>
        <dbReference type="Proteomes" id="UP000823821"/>
    </source>
</evidence>
<proteinExistence type="predicted"/>
<reference evidence="1" key="1">
    <citation type="journal article" date="2021" name="PeerJ">
        <title>Extensive microbial diversity within the chicken gut microbiome revealed by metagenomics and culture.</title>
        <authorList>
            <person name="Gilroy R."/>
            <person name="Ravi A."/>
            <person name="Getino M."/>
            <person name="Pursley I."/>
            <person name="Horton D.L."/>
            <person name="Alikhan N.F."/>
            <person name="Baker D."/>
            <person name="Gharbi K."/>
            <person name="Hall N."/>
            <person name="Watson M."/>
            <person name="Adriaenssens E.M."/>
            <person name="Foster-Nyarko E."/>
            <person name="Jarju S."/>
            <person name="Secka A."/>
            <person name="Antonio M."/>
            <person name="Oren A."/>
            <person name="Chaudhuri R.R."/>
            <person name="La Ragione R."/>
            <person name="Hildebrand F."/>
            <person name="Pallen M.J."/>
        </authorList>
    </citation>
    <scope>NUCLEOTIDE SEQUENCE</scope>
    <source>
        <strain evidence="1">5032</strain>
    </source>
</reference>
<protein>
    <submittedName>
        <fullName evidence="1">Uncharacterized protein</fullName>
    </submittedName>
</protein>
<dbReference type="EMBL" id="DWZD01000018">
    <property type="protein sequence ID" value="HJA78463.1"/>
    <property type="molecule type" value="Genomic_DNA"/>
</dbReference>
<dbReference type="Proteomes" id="UP000823821">
    <property type="component" value="Unassembled WGS sequence"/>
</dbReference>
<comment type="caution">
    <text evidence="1">The sequence shown here is derived from an EMBL/GenBank/DDBJ whole genome shotgun (WGS) entry which is preliminary data.</text>
</comment>
<sequence length="186" mass="21204">MRNSLASLLLSLPEDIQRAAILDYLRRLHGNGETTRLRAVFAHIRRLRPFFVLKADAVHLALLFQLRLNHTRQALALYRALRTLERRADPRGCRRADALWHLCRVMLPDAATRLSELWRALGKESLGPQAHYLHARSGLLLLEAACGNSDRPTAEALRHDLRRHAHPACRDVIRAAEAHFRAAFPL</sequence>